<accession>A0ABY7F6E8</accession>
<name>A0ABY7F6E8_MYAAR</name>
<dbReference type="PANTHER" id="PTHR35083:SF1">
    <property type="entry name" value="RGD1565685 PROTEIN"/>
    <property type="match status" value="1"/>
</dbReference>
<evidence type="ECO:0000313" key="2">
    <source>
        <dbReference type="Proteomes" id="UP001164746"/>
    </source>
</evidence>
<gene>
    <name evidence="1" type="ORF">MAR_030862</name>
</gene>
<dbReference type="InterPro" id="IPR027897">
    <property type="entry name" value="DUF4559"/>
</dbReference>
<dbReference type="Proteomes" id="UP001164746">
    <property type="component" value="Chromosome 10"/>
</dbReference>
<keyword evidence="2" id="KW-1185">Reference proteome</keyword>
<dbReference type="PANTHER" id="PTHR35083">
    <property type="entry name" value="RGD1565685 PROTEIN"/>
    <property type="match status" value="1"/>
</dbReference>
<proteinExistence type="predicted"/>
<dbReference type="EMBL" id="CP111021">
    <property type="protein sequence ID" value="WAR16268.1"/>
    <property type="molecule type" value="Genomic_DNA"/>
</dbReference>
<organism evidence="1 2">
    <name type="scientific">Mya arenaria</name>
    <name type="common">Soft-shell clam</name>
    <dbReference type="NCBI Taxonomy" id="6604"/>
    <lineage>
        <taxon>Eukaryota</taxon>
        <taxon>Metazoa</taxon>
        <taxon>Spiralia</taxon>
        <taxon>Lophotrochozoa</taxon>
        <taxon>Mollusca</taxon>
        <taxon>Bivalvia</taxon>
        <taxon>Autobranchia</taxon>
        <taxon>Heteroconchia</taxon>
        <taxon>Euheterodonta</taxon>
        <taxon>Imparidentia</taxon>
        <taxon>Neoheterodontei</taxon>
        <taxon>Myida</taxon>
        <taxon>Myoidea</taxon>
        <taxon>Myidae</taxon>
        <taxon>Mya</taxon>
    </lineage>
</organism>
<dbReference type="Pfam" id="PF15112">
    <property type="entry name" value="DUF4559"/>
    <property type="match status" value="1"/>
</dbReference>
<evidence type="ECO:0000313" key="1">
    <source>
        <dbReference type="EMBL" id="WAR16268.1"/>
    </source>
</evidence>
<protein>
    <submittedName>
        <fullName evidence="1">Uncharacterized protein</fullName>
    </submittedName>
</protein>
<reference evidence="1" key="1">
    <citation type="submission" date="2022-11" db="EMBL/GenBank/DDBJ databases">
        <title>Centuries of genome instability and evolution in soft-shell clam transmissible cancer (bioRxiv).</title>
        <authorList>
            <person name="Hart S.F.M."/>
            <person name="Yonemitsu M.A."/>
            <person name="Giersch R.M."/>
            <person name="Beal B.F."/>
            <person name="Arriagada G."/>
            <person name="Davis B.W."/>
            <person name="Ostrander E.A."/>
            <person name="Goff S.P."/>
            <person name="Metzger M.J."/>
        </authorList>
    </citation>
    <scope>NUCLEOTIDE SEQUENCE</scope>
    <source>
        <strain evidence="1">MELC-2E11</strain>
        <tissue evidence="1">Siphon/mantle</tissue>
    </source>
</reference>
<sequence>MAAYRTFASPEPQNWLKQWRAVFITRKAILPSVKTKSSHLHTDILQKASNEQTCSLDHGRISDNKPIPCRYHEKLRNEIIAIHKRTKPSWRNASTDKWLDSFDVAKLFMQSAGYEDKSSFDEIDFNGLAAFIYNCGKFTSTVEKLSDEVGVNVWHVVWESRWTVPCAVLLEDIPSPSVFEDNAVDTVVVLKKSLISGSSTA</sequence>